<name>A0A955IWS5_UNCKA</name>
<accession>A0A955IWS5</accession>
<gene>
    <name evidence="1" type="ORF">KDA10_00335</name>
</gene>
<reference evidence="1" key="1">
    <citation type="submission" date="2020-04" db="EMBL/GenBank/DDBJ databases">
        <authorList>
            <person name="Zhang T."/>
        </authorList>
    </citation>
    <scope>NUCLEOTIDE SEQUENCE</scope>
    <source>
        <strain evidence="1">HKST-UBA80</strain>
    </source>
</reference>
<proteinExistence type="predicted"/>
<dbReference type="Pfam" id="PF02482">
    <property type="entry name" value="Ribosomal_S30AE"/>
    <property type="match status" value="1"/>
</dbReference>
<dbReference type="SUPFAM" id="SSF69754">
    <property type="entry name" value="Ribosome binding protein Y (YfiA homologue)"/>
    <property type="match status" value="1"/>
</dbReference>
<reference evidence="1" key="2">
    <citation type="journal article" date="2021" name="Microbiome">
        <title>Successional dynamics and alternative stable states in a saline activated sludge microbial community over 9 years.</title>
        <authorList>
            <person name="Wang Y."/>
            <person name="Ye J."/>
            <person name="Ju F."/>
            <person name="Liu L."/>
            <person name="Boyd J.A."/>
            <person name="Deng Y."/>
            <person name="Parks D.H."/>
            <person name="Jiang X."/>
            <person name="Yin X."/>
            <person name="Woodcroft B.J."/>
            <person name="Tyson G.W."/>
            <person name="Hugenholtz P."/>
            <person name="Polz M.F."/>
            <person name="Zhang T."/>
        </authorList>
    </citation>
    <scope>NUCLEOTIDE SEQUENCE</scope>
    <source>
        <strain evidence="1">HKST-UBA80</strain>
    </source>
</reference>
<dbReference type="EMBL" id="JAGQNY010000001">
    <property type="protein sequence ID" value="MCA9301805.1"/>
    <property type="molecule type" value="Genomic_DNA"/>
</dbReference>
<organism evidence="1 2">
    <name type="scientific">candidate division WWE3 bacterium</name>
    <dbReference type="NCBI Taxonomy" id="2053526"/>
    <lineage>
        <taxon>Bacteria</taxon>
        <taxon>Katanobacteria</taxon>
    </lineage>
</organism>
<dbReference type="InterPro" id="IPR036567">
    <property type="entry name" value="RHF-like"/>
</dbReference>
<dbReference type="AlphaFoldDB" id="A0A955IWS5"/>
<comment type="caution">
    <text evidence="1">The sequence shown here is derived from an EMBL/GenBank/DDBJ whole genome shotgun (WGS) entry which is preliminary data.</text>
</comment>
<evidence type="ECO:0000313" key="1">
    <source>
        <dbReference type="EMBL" id="MCA9301805.1"/>
    </source>
</evidence>
<sequence length="118" mass="13363">MKYQITSDNMQVTASMQNLVMSKMGKLEKLWGRIEEDLTNIRVVLNSAPGADTKFEVKIEANVKGEIYYADGIGYSFEEALVSAVNKVERSVLKDTDRSEKWDRVRDAKVVSEDDLVL</sequence>
<dbReference type="Proteomes" id="UP000714817">
    <property type="component" value="Unassembled WGS sequence"/>
</dbReference>
<dbReference type="InterPro" id="IPR003489">
    <property type="entry name" value="RHF/RaiA"/>
</dbReference>
<protein>
    <submittedName>
        <fullName evidence="1">Ribosome-associated translation inhibitor RaiA</fullName>
    </submittedName>
</protein>
<dbReference type="Gene3D" id="3.30.160.100">
    <property type="entry name" value="Ribosome hibernation promotion factor-like"/>
    <property type="match status" value="1"/>
</dbReference>
<evidence type="ECO:0000313" key="2">
    <source>
        <dbReference type="Proteomes" id="UP000714817"/>
    </source>
</evidence>